<dbReference type="InterPro" id="IPR058647">
    <property type="entry name" value="BSH_CzcB-like"/>
</dbReference>
<dbReference type="Pfam" id="PF25954">
    <property type="entry name" value="Beta-barrel_RND_2"/>
    <property type="match status" value="1"/>
</dbReference>
<dbReference type="PANTHER" id="PTHR30469">
    <property type="entry name" value="MULTIDRUG RESISTANCE PROTEIN MDTA"/>
    <property type="match status" value="1"/>
</dbReference>
<dbReference type="InterPro" id="IPR058627">
    <property type="entry name" value="MdtA-like_C"/>
</dbReference>
<dbReference type="Pfam" id="PF25893">
    <property type="entry name" value="HH_CzcB"/>
    <property type="match status" value="1"/>
</dbReference>
<comment type="caution">
    <text evidence="6">The sequence shown here is derived from an EMBL/GenBank/DDBJ whole genome shotgun (WGS) entry which is preliminary data.</text>
</comment>
<feature type="domain" description="CusB-like beta-barrel" evidence="3">
    <location>
        <begin position="233"/>
        <end position="305"/>
    </location>
</feature>
<dbReference type="InterPro" id="IPR058648">
    <property type="entry name" value="HH_CzcB-like"/>
</dbReference>
<dbReference type="Gene3D" id="2.40.50.100">
    <property type="match status" value="1"/>
</dbReference>
<dbReference type="Pfam" id="PF25973">
    <property type="entry name" value="BSH_CzcB"/>
    <property type="match status" value="1"/>
</dbReference>
<dbReference type="InterPro" id="IPR058792">
    <property type="entry name" value="Beta-barrel_RND_2"/>
</dbReference>
<dbReference type="Gene3D" id="2.40.420.20">
    <property type="match status" value="1"/>
</dbReference>
<feature type="domain" description="CzcB-like alpha-helical hairpin" evidence="2">
    <location>
        <begin position="135"/>
        <end position="191"/>
    </location>
</feature>
<evidence type="ECO:0000256" key="1">
    <source>
        <dbReference type="ARBA" id="ARBA00009477"/>
    </source>
</evidence>
<evidence type="ECO:0000259" key="3">
    <source>
        <dbReference type="Pfam" id="PF25954"/>
    </source>
</evidence>
<dbReference type="InterPro" id="IPR006143">
    <property type="entry name" value="RND_pump_MFP"/>
</dbReference>
<accession>A0ABW2MVV2</accession>
<protein>
    <submittedName>
        <fullName evidence="6">Efflux RND transporter periplasmic adaptor subunit</fullName>
    </submittedName>
</protein>
<evidence type="ECO:0000259" key="5">
    <source>
        <dbReference type="Pfam" id="PF25973"/>
    </source>
</evidence>
<evidence type="ECO:0000313" key="6">
    <source>
        <dbReference type="EMBL" id="MFC7357865.1"/>
    </source>
</evidence>
<dbReference type="Gene3D" id="1.10.287.470">
    <property type="entry name" value="Helix hairpin bin"/>
    <property type="match status" value="1"/>
</dbReference>
<dbReference type="Proteomes" id="UP001596415">
    <property type="component" value="Unassembled WGS sequence"/>
</dbReference>
<gene>
    <name evidence="6" type="ORF">ACFQO1_09210</name>
</gene>
<evidence type="ECO:0000259" key="4">
    <source>
        <dbReference type="Pfam" id="PF25967"/>
    </source>
</evidence>
<proteinExistence type="inferred from homology"/>
<dbReference type="EMBL" id="JBHTBN010000004">
    <property type="protein sequence ID" value="MFC7357865.1"/>
    <property type="molecule type" value="Genomic_DNA"/>
</dbReference>
<dbReference type="NCBIfam" id="TIGR01730">
    <property type="entry name" value="RND_mfp"/>
    <property type="match status" value="1"/>
</dbReference>
<dbReference type="RefSeq" id="WP_380217729.1">
    <property type="nucleotide sequence ID" value="NZ_JBHTBN010000004.1"/>
</dbReference>
<evidence type="ECO:0000313" key="7">
    <source>
        <dbReference type="Proteomes" id="UP001596415"/>
    </source>
</evidence>
<dbReference type="PROSITE" id="PS51257">
    <property type="entry name" value="PROKAR_LIPOPROTEIN"/>
    <property type="match status" value="1"/>
</dbReference>
<dbReference type="Pfam" id="PF25967">
    <property type="entry name" value="RND-MFP_C"/>
    <property type="match status" value="1"/>
</dbReference>
<evidence type="ECO:0000259" key="2">
    <source>
        <dbReference type="Pfam" id="PF25893"/>
    </source>
</evidence>
<dbReference type="PANTHER" id="PTHR30469:SF15">
    <property type="entry name" value="HLYD FAMILY OF SECRETION PROTEINS"/>
    <property type="match status" value="1"/>
</dbReference>
<organism evidence="6 7">
    <name type="scientific">Jejudonia soesokkakensis</name>
    <dbReference type="NCBI Taxonomy" id="1323432"/>
    <lineage>
        <taxon>Bacteria</taxon>
        <taxon>Pseudomonadati</taxon>
        <taxon>Bacteroidota</taxon>
        <taxon>Flavobacteriia</taxon>
        <taxon>Flavobacteriales</taxon>
        <taxon>Flavobacteriaceae</taxon>
        <taxon>Jejudonia</taxon>
    </lineage>
</organism>
<comment type="similarity">
    <text evidence="1">Belongs to the membrane fusion protein (MFP) (TC 8.A.1) family.</text>
</comment>
<keyword evidence="7" id="KW-1185">Reference proteome</keyword>
<feature type="domain" description="CzcB-like barrel-sandwich hybrid" evidence="5">
    <location>
        <begin position="102"/>
        <end position="216"/>
    </location>
</feature>
<name>A0ABW2MVV2_9FLAO</name>
<sequence length="389" mass="42829">MKNIFSLLTLALLIVSCGSPETGSVEEVIASKDIEKIRAKKTEVLKSYDSIGAVLTRLDLAIDENDTLKKLPLVTTYTVNDTLFEHFVDIQGNVETNQNILIYPEYQGLLTRVYVTEGQKVSKGQLLAKVDDGGLSSQVAQMETQYELAKTTFERQERLWNQKIGSEIQYLQAKSNMEGLASSVNQMKAQLGRTTVRAPFSGEIDEIITEQGQVVAPGGQALMRIVNLNNMFVKASVPETYLGSIKKGTLVNVTFPAINSKVEGKVKNVGNYINPNNRTFDIEIDVPNKDNTIKPNLVAKLEINDYSKEGAMLIPANVIQENSKGEKFVFVVSEMENDEAVVTKKQIETGLKYDGEIEVISGLESGDTIVREGALTLKDGAKIKIKSAK</sequence>
<reference evidence="7" key="1">
    <citation type="journal article" date="2019" name="Int. J. Syst. Evol. Microbiol.">
        <title>The Global Catalogue of Microorganisms (GCM) 10K type strain sequencing project: providing services to taxonomists for standard genome sequencing and annotation.</title>
        <authorList>
            <consortium name="The Broad Institute Genomics Platform"/>
            <consortium name="The Broad Institute Genome Sequencing Center for Infectious Disease"/>
            <person name="Wu L."/>
            <person name="Ma J."/>
        </authorList>
    </citation>
    <scope>NUCLEOTIDE SEQUENCE [LARGE SCALE GENOMIC DNA]</scope>
    <source>
        <strain evidence="7">CGMCC 1.16306</strain>
    </source>
</reference>
<feature type="domain" description="Multidrug resistance protein MdtA-like C-terminal permuted SH3" evidence="4">
    <location>
        <begin position="311"/>
        <end position="373"/>
    </location>
</feature>
<dbReference type="Gene3D" id="2.40.30.170">
    <property type="match status" value="1"/>
</dbReference>
<dbReference type="SUPFAM" id="SSF111369">
    <property type="entry name" value="HlyD-like secretion proteins"/>
    <property type="match status" value="1"/>
</dbReference>